<feature type="chain" id="PRO_5040994675" evidence="1">
    <location>
        <begin position="22"/>
        <end position="87"/>
    </location>
</feature>
<keyword evidence="3" id="KW-1185">Reference proteome</keyword>
<keyword evidence="1" id="KW-0732">Signal</keyword>
<proteinExistence type="predicted"/>
<organism evidence="2 3">
    <name type="scientific">Penicillium cf. viridicatum</name>
    <dbReference type="NCBI Taxonomy" id="2972119"/>
    <lineage>
        <taxon>Eukaryota</taxon>
        <taxon>Fungi</taxon>
        <taxon>Dikarya</taxon>
        <taxon>Ascomycota</taxon>
        <taxon>Pezizomycotina</taxon>
        <taxon>Eurotiomycetes</taxon>
        <taxon>Eurotiomycetidae</taxon>
        <taxon>Eurotiales</taxon>
        <taxon>Aspergillaceae</taxon>
        <taxon>Penicillium</taxon>
    </lineage>
</organism>
<sequence>MSTRHSFLWTAITITITGTDSACIKINTDTTAANRDIPTVSSTGVILLYSRFLTAIENTGLSTATVPDITNTLAHNDTVISRGTETL</sequence>
<dbReference type="AlphaFoldDB" id="A0A9W9T9D3"/>
<reference evidence="2" key="2">
    <citation type="journal article" date="2023" name="IMA Fungus">
        <title>Comparative genomic study of the Penicillium genus elucidates a diverse pangenome and 15 lateral gene transfer events.</title>
        <authorList>
            <person name="Petersen C."/>
            <person name="Sorensen T."/>
            <person name="Nielsen M.R."/>
            <person name="Sondergaard T.E."/>
            <person name="Sorensen J.L."/>
            <person name="Fitzpatrick D.A."/>
            <person name="Frisvad J.C."/>
            <person name="Nielsen K.L."/>
        </authorList>
    </citation>
    <scope>NUCLEOTIDE SEQUENCE</scope>
    <source>
        <strain evidence="2">IBT 20477</strain>
    </source>
</reference>
<evidence type="ECO:0000313" key="2">
    <source>
        <dbReference type="EMBL" id="KAJ5213350.1"/>
    </source>
</evidence>
<gene>
    <name evidence="2" type="ORF">N7449_000519</name>
</gene>
<dbReference type="EMBL" id="JAPQKQ010000001">
    <property type="protein sequence ID" value="KAJ5213350.1"/>
    <property type="molecule type" value="Genomic_DNA"/>
</dbReference>
<comment type="caution">
    <text evidence="2">The sequence shown here is derived from an EMBL/GenBank/DDBJ whole genome shotgun (WGS) entry which is preliminary data.</text>
</comment>
<accession>A0A9W9T9D3</accession>
<evidence type="ECO:0000256" key="1">
    <source>
        <dbReference type="SAM" id="SignalP"/>
    </source>
</evidence>
<name>A0A9W9T9D3_9EURO</name>
<reference evidence="2" key="1">
    <citation type="submission" date="2022-11" db="EMBL/GenBank/DDBJ databases">
        <authorList>
            <person name="Petersen C."/>
        </authorList>
    </citation>
    <scope>NUCLEOTIDE SEQUENCE</scope>
    <source>
        <strain evidence="2">IBT 20477</strain>
    </source>
</reference>
<evidence type="ECO:0000313" key="3">
    <source>
        <dbReference type="Proteomes" id="UP001150942"/>
    </source>
</evidence>
<dbReference type="OrthoDB" id="10544551at2759"/>
<feature type="signal peptide" evidence="1">
    <location>
        <begin position="1"/>
        <end position="21"/>
    </location>
</feature>
<protein>
    <submittedName>
        <fullName evidence="2">Uncharacterized protein</fullName>
    </submittedName>
</protein>
<dbReference type="Proteomes" id="UP001150942">
    <property type="component" value="Unassembled WGS sequence"/>
</dbReference>